<dbReference type="Gene3D" id="3.20.20.190">
    <property type="entry name" value="Phosphatidylinositol (PI) phosphodiesterase"/>
    <property type="match status" value="2"/>
</dbReference>
<protein>
    <recommendedName>
        <fullName evidence="1">GP-PDE domain-containing protein</fullName>
    </recommendedName>
</protein>
<reference evidence="2 3" key="1">
    <citation type="journal article" date="2019" name="Int. J. Syst. Evol. Microbiol.">
        <title>The Global Catalogue of Microorganisms (GCM) 10K type strain sequencing project: providing services to taxonomists for standard genome sequencing and annotation.</title>
        <authorList>
            <consortium name="The Broad Institute Genomics Platform"/>
            <consortium name="The Broad Institute Genome Sequencing Center for Infectious Disease"/>
            <person name="Wu L."/>
            <person name="Ma J."/>
        </authorList>
    </citation>
    <scope>NUCLEOTIDE SEQUENCE [LARGE SCALE GENOMIC DNA]</scope>
    <source>
        <strain evidence="2 3">JCM 10696</strain>
    </source>
</reference>
<dbReference type="SUPFAM" id="SSF51695">
    <property type="entry name" value="PLC-like phosphodiesterases"/>
    <property type="match status" value="1"/>
</dbReference>
<dbReference type="RefSeq" id="WP_344243230.1">
    <property type="nucleotide sequence ID" value="NZ_BAAAHH010000022.1"/>
</dbReference>
<gene>
    <name evidence="2" type="ORF">GCM10009550_48510</name>
</gene>
<dbReference type="PANTHER" id="PTHR46211:SF1">
    <property type="entry name" value="GLYCEROPHOSPHODIESTER PHOSPHODIESTERASE, CYTOPLASMIC"/>
    <property type="match status" value="1"/>
</dbReference>
<dbReference type="InterPro" id="IPR030395">
    <property type="entry name" value="GP_PDE_dom"/>
</dbReference>
<dbReference type="EMBL" id="BAAAHH010000022">
    <property type="protein sequence ID" value="GAA0959127.1"/>
    <property type="molecule type" value="Genomic_DNA"/>
</dbReference>
<proteinExistence type="predicted"/>
<evidence type="ECO:0000259" key="1">
    <source>
        <dbReference type="PROSITE" id="PS51704"/>
    </source>
</evidence>
<dbReference type="Pfam" id="PF03009">
    <property type="entry name" value="GDPD"/>
    <property type="match status" value="1"/>
</dbReference>
<accession>A0ABN1RKR3</accession>
<comment type="caution">
    <text evidence="2">The sequence shown here is derived from an EMBL/GenBank/DDBJ whole genome shotgun (WGS) entry which is preliminary data.</text>
</comment>
<dbReference type="PROSITE" id="PS51704">
    <property type="entry name" value="GP_PDE"/>
    <property type="match status" value="1"/>
</dbReference>
<sequence>MMFDGTPTIIGHRGCGSGPGENTLESLLRAVDLGSDWVELDVQRAADDGLVVRHDHTSEDGSFLVDGPCGGLPRIEEVFEALPGHVGVDVDVKTVLEDALDPRTAPLLERVLREEARRRPLLVTSFDPALLLALAGTGVPRGLLTWLWFPIGHAVAAAAGLGLQAVALHTGSCEPAAKQRPFADCVETAHKAGLEVMVWCPQPADLVKYAAADAVIVDEVPAALAARRAMAAGTGGAAT</sequence>
<dbReference type="PANTHER" id="PTHR46211">
    <property type="entry name" value="GLYCEROPHOSPHORYL DIESTER PHOSPHODIESTERASE"/>
    <property type="match status" value="1"/>
</dbReference>
<evidence type="ECO:0000313" key="2">
    <source>
        <dbReference type="EMBL" id="GAA0959127.1"/>
    </source>
</evidence>
<keyword evidence="3" id="KW-1185">Reference proteome</keyword>
<dbReference type="Proteomes" id="UP001500665">
    <property type="component" value="Unassembled WGS sequence"/>
</dbReference>
<evidence type="ECO:0000313" key="3">
    <source>
        <dbReference type="Proteomes" id="UP001500665"/>
    </source>
</evidence>
<name>A0ABN1RKR3_9ACTN</name>
<dbReference type="InterPro" id="IPR017946">
    <property type="entry name" value="PLC-like_Pdiesterase_TIM-brl"/>
</dbReference>
<dbReference type="CDD" id="cd08556">
    <property type="entry name" value="GDPD"/>
    <property type="match status" value="1"/>
</dbReference>
<organism evidence="2 3">
    <name type="scientific">Actinocorallia libanotica</name>
    <dbReference type="NCBI Taxonomy" id="46162"/>
    <lineage>
        <taxon>Bacteria</taxon>
        <taxon>Bacillati</taxon>
        <taxon>Actinomycetota</taxon>
        <taxon>Actinomycetes</taxon>
        <taxon>Streptosporangiales</taxon>
        <taxon>Thermomonosporaceae</taxon>
        <taxon>Actinocorallia</taxon>
    </lineage>
</organism>
<feature type="domain" description="GP-PDE" evidence="1">
    <location>
        <begin position="7"/>
        <end position="239"/>
    </location>
</feature>